<dbReference type="Proteomes" id="UP001162741">
    <property type="component" value="Chromosome"/>
</dbReference>
<organism evidence="1 2">
    <name type="scientific">Chitinophaga horti</name>
    <dbReference type="NCBI Taxonomy" id="2920382"/>
    <lineage>
        <taxon>Bacteria</taxon>
        <taxon>Pseudomonadati</taxon>
        <taxon>Bacteroidota</taxon>
        <taxon>Chitinophagia</taxon>
        <taxon>Chitinophagales</taxon>
        <taxon>Chitinophagaceae</taxon>
        <taxon>Chitinophaga</taxon>
    </lineage>
</organism>
<dbReference type="EMBL" id="CP107006">
    <property type="protein sequence ID" value="UYQ92249.1"/>
    <property type="molecule type" value="Genomic_DNA"/>
</dbReference>
<evidence type="ECO:0000313" key="1">
    <source>
        <dbReference type="EMBL" id="UYQ92249.1"/>
    </source>
</evidence>
<sequence length="275" mass="30743">MLILCSQGFSCGKTDDALLPVKPGFAPDVAVECEPERFGWGNGSGMDKNANGYPYIYRKTYNAAGDAYVLQSNTAAAYSRHFDLKVVRDGGNVFLERSADGHRLLSAKVDSAGRVIQSLFRATREGQPGFSLLVNYFYDKQGRLVKFTWGNDLSGVFNVAYDTHGNILSIADRDTTGLRLVYTYDYGHAPVNGVVYDEERGDAMISFDLLEALGYLHLMPHHLRKSAESWSGSYRVERRDYSNHIVNNIGYVTSYQSVSSNTASHTYYTDWKCKQ</sequence>
<protein>
    <recommendedName>
        <fullName evidence="3">YD repeat-containing protein</fullName>
    </recommendedName>
</protein>
<gene>
    <name evidence="1" type="ORF">MKQ68_19365</name>
</gene>
<keyword evidence="2" id="KW-1185">Reference proteome</keyword>
<proteinExistence type="predicted"/>
<evidence type="ECO:0008006" key="3">
    <source>
        <dbReference type="Google" id="ProtNLM"/>
    </source>
</evidence>
<dbReference type="RefSeq" id="WP_264280542.1">
    <property type="nucleotide sequence ID" value="NZ_CP107006.1"/>
</dbReference>
<accession>A0ABY6J1T1</accession>
<evidence type="ECO:0000313" key="2">
    <source>
        <dbReference type="Proteomes" id="UP001162741"/>
    </source>
</evidence>
<name>A0ABY6J1T1_9BACT</name>
<reference evidence="1" key="1">
    <citation type="submission" date="2022-10" db="EMBL/GenBank/DDBJ databases">
        <title>Chitinophaga sp. nov., isolated from soil.</title>
        <authorList>
            <person name="Jeon C.O."/>
        </authorList>
    </citation>
    <scope>NUCLEOTIDE SEQUENCE</scope>
    <source>
        <strain evidence="1">R8</strain>
    </source>
</reference>